<evidence type="ECO:0000256" key="2">
    <source>
        <dbReference type="ARBA" id="ARBA00023125"/>
    </source>
</evidence>
<evidence type="ECO:0000313" key="6">
    <source>
        <dbReference type="Proteomes" id="UP000186705"/>
    </source>
</evidence>
<dbReference type="EMBL" id="MPKA01000062">
    <property type="protein sequence ID" value="OLU46667.1"/>
    <property type="molecule type" value="Genomic_DNA"/>
</dbReference>
<comment type="caution">
    <text evidence="5">The sequence shown here is derived from an EMBL/GenBank/DDBJ whole genome shotgun (WGS) entry which is preliminary data.</text>
</comment>
<evidence type="ECO:0000313" key="5">
    <source>
        <dbReference type="EMBL" id="OLU46667.1"/>
    </source>
</evidence>
<dbReference type="GO" id="GO:0003677">
    <property type="term" value="F:DNA binding"/>
    <property type="evidence" value="ECO:0007669"/>
    <property type="project" value="UniProtKB-KW"/>
</dbReference>
<dbReference type="SMART" id="SM00866">
    <property type="entry name" value="UTRA"/>
    <property type="match status" value="1"/>
</dbReference>
<dbReference type="Proteomes" id="UP000186705">
    <property type="component" value="Unassembled WGS sequence"/>
</dbReference>
<dbReference type="OrthoDB" id="457376at2"/>
<dbReference type="GO" id="GO:0045892">
    <property type="term" value="P:negative regulation of DNA-templated transcription"/>
    <property type="evidence" value="ECO:0007669"/>
    <property type="project" value="TreeGrafter"/>
</dbReference>
<dbReference type="InterPro" id="IPR050679">
    <property type="entry name" value="Bact_HTH_transcr_reg"/>
</dbReference>
<dbReference type="PRINTS" id="PR00035">
    <property type="entry name" value="HTHGNTR"/>
</dbReference>
<evidence type="ECO:0000256" key="3">
    <source>
        <dbReference type="ARBA" id="ARBA00023163"/>
    </source>
</evidence>
<accession>A0A1U7NMZ7</accession>
<dbReference type="PROSITE" id="PS50949">
    <property type="entry name" value="HTH_GNTR"/>
    <property type="match status" value="1"/>
</dbReference>
<evidence type="ECO:0000259" key="4">
    <source>
        <dbReference type="PROSITE" id="PS50949"/>
    </source>
</evidence>
<dbReference type="Pfam" id="PF00392">
    <property type="entry name" value="GntR"/>
    <property type="match status" value="1"/>
</dbReference>
<dbReference type="GeneID" id="78275447"/>
<dbReference type="InterPro" id="IPR036390">
    <property type="entry name" value="WH_DNA-bd_sf"/>
</dbReference>
<proteinExistence type="predicted"/>
<dbReference type="SUPFAM" id="SSF46785">
    <property type="entry name" value="Winged helix' DNA-binding domain"/>
    <property type="match status" value="1"/>
</dbReference>
<dbReference type="AlphaFoldDB" id="A0A1U7NMZ7"/>
<keyword evidence="3" id="KW-0804">Transcription</keyword>
<dbReference type="Gene3D" id="3.40.1410.10">
    <property type="entry name" value="Chorismate lyase-like"/>
    <property type="match status" value="1"/>
</dbReference>
<dbReference type="InterPro" id="IPR028978">
    <property type="entry name" value="Chorismate_lyase_/UTRA_dom_sf"/>
</dbReference>
<dbReference type="InterPro" id="IPR011663">
    <property type="entry name" value="UTRA"/>
</dbReference>
<organism evidence="5 6">
    <name type="scientific">Dubosiella newyorkensis</name>
    <dbReference type="NCBI Taxonomy" id="1862672"/>
    <lineage>
        <taxon>Bacteria</taxon>
        <taxon>Bacillati</taxon>
        <taxon>Bacillota</taxon>
        <taxon>Erysipelotrichia</taxon>
        <taxon>Erysipelotrichales</taxon>
        <taxon>Erysipelotrichaceae</taxon>
        <taxon>Dubosiella</taxon>
    </lineage>
</organism>
<evidence type="ECO:0000256" key="1">
    <source>
        <dbReference type="ARBA" id="ARBA00023015"/>
    </source>
</evidence>
<dbReference type="SMART" id="SM00345">
    <property type="entry name" value="HTH_GNTR"/>
    <property type="match status" value="1"/>
</dbReference>
<name>A0A1U7NMZ7_9FIRM</name>
<gene>
    <name evidence="5" type="ORF">BO225_05745</name>
</gene>
<dbReference type="Gene3D" id="1.10.10.10">
    <property type="entry name" value="Winged helix-like DNA-binding domain superfamily/Winged helix DNA-binding domain"/>
    <property type="match status" value="1"/>
</dbReference>
<dbReference type="STRING" id="1862672.BO225_05745"/>
<dbReference type="RefSeq" id="WP_076341316.1">
    <property type="nucleotide sequence ID" value="NZ_CAJTMI010000029.1"/>
</dbReference>
<dbReference type="SUPFAM" id="SSF64288">
    <property type="entry name" value="Chorismate lyase-like"/>
    <property type="match status" value="1"/>
</dbReference>
<keyword evidence="1" id="KW-0805">Transcription regulation</keyword>
<dbReference type="CDD" id="cd07377">
    <property type="entry name" value="WHTH_GntR"/>
    <property type="match status" value="1"/>
</dbReference>
<dbReference type="InterPro" id="IPR036388">
    <property type="entry name" value="WH-like_DNA-bd_sf"/>
</dbReference>
<reference evidence="5 6" key="1">
    <citation type="submission" date="2016-11" db="EMBL/GenBank/DDBJ databases">
        <title>Description of two novel members of the family Erysipelotrichaceae: Ileibacterium lipovorans gen. nov., sp. nov. and Dubosiella newyorkensis, gen. nov., sp. nov.</title>
        <authorList>
            <person name="Cox L.M."/>
            <person name="Sohn J."/>
            <person name="Tyrrell K.L."/>
            <person name="Citron D.M."/>
            <person name="Lawson P.A."/>
            <person name="Patel N.B."/>
            <person name="Iizumi T."/>
            <person name="Perez-Perez G.I."/>
            <person name="Goldstein E.J."/>
            <person name="Blaser M.J."/>
        </authorList>
    </citation>
    <scope>NUCLEOTIDE SEQUENCE [LARGE SCALE GENOMIC DNA]</scope>
    <source>
        <strain evidence="5 6">NYU-BL-A4</strain>
    </source>
</reference>
<dbReference type="Pfam" id="PF07702">
    <property type="entry name" value="UTRA"/>
    <property type="match status" value="1"/>
</dbReference>
<dbReference type="InterPro" id="IPR000524">
    <property type="entry name" value="Tscrpt_reg_HTH_GntR"/>
</dbReference>
<protein>
    <recommendedName>
        <fullName evidence="4">HTH gntR-type domain-containing protein</fullName>
    </recommendedName>
</protein>
<sequence>MAKPVYQQVKTELLDLISQQESNTAIPSERALSQKFNVSRMTLRKAINELVDEGVLYRDTTRGTFVSEKGLIKKNSLRPSHYSRHLLYMTRRVFKDIAPILEIPVYEDLLRIVSKHNKDERVAYIDEIYVSKRRYMDDYQDIDHVFEAIESKDEFHIHQTFYPILVPVQFANLMEIALDRPIIMVESLYRTKKGEPIFLTKTFYNPEVETIEISN</sequence>
<dbReference type="PANTHER" id="PTHR44846:SF1">
    <property type="entry name" value="MANNOSYL-D-GLYCERATE TRANSPORT_METABOLISM SYSTEM REPRESSOR MNGR-RELATED"/>
    <property type="match status" value="1"/>
</dbReference>
<dbReference type="PANTHER" id="PTHR44846">
    <property type="entry name" value="MANNOSYL-D-GLYCERATE TRANSPORT/METABOLISM SYSTEM REPRESSOR MNGR-RELATED"/>
    <property type="match status" value="1"/>
</dbReference>
<dbReference type="GO" id="GO:0003700">
    <property type="term" value="F:DNA-binding transcription factor activity"/>
    <property type="evidence" value="ECO:0007669"/>
    <property type="project" value="InterPro"/>
</dbReference>
<keyword evidence="2" id="KW-0238">DNA-binding</keyword>
<keyword evidence="6" id="KW-1185">Reference proteome</keyword>
<feature type="domain" description="HTH gntR-type" evidence="4">
    <location>
        <begin position="3"/>
        <end position="69"/>
    </location>
</feature>